<dbReference type="Proteomes" id="UP000694867">
    <property type="component" value="Unplaced"/>
</dbReference>
<feature type="domain" description="RING-type" evidence="11">
    <location>
        <begin position="162"/>
        <end position="203"/>
    </location>
</feature>
<dbReference type="SMART" id="SM00184">
    <property type="entry name" value="RING"/>
    <property type="match status" value="1"/>
</dbReference>
<keyword evidence="5" id="KW-0479">Metal-binding</keyword>
<comment type="pathway">
    <text evidence="2">Protein modification; protein ubiquitination.</text>
</comment>
<dbReference type="PROSITE" id="PS50089">
    <property type="entry name" value="ZF_RING_2"/>
    <property type="match status" value="1"/>
</dbReference>
<evidence type="ECO:0000256" key="3">
    <source>
        <dbReference type="ARBA" id="ARBA00012483"/>
    </source>
</evidence>
<comment type="catalytic activity">
    <reaction evidence="1">
        <text>S-ubiquitinyl-[E2 ubiquitin-conjugating enzyme]-L-cysteine + [acceptor protein]-L-lysine = [E2 ubiquitin-conjugating enzyme]-L-cysteine + N(6)-ubiquitinyl-[acceptor protein]-L-lysine.</text>
        <dbReference type="EC" id="2.3.2.27"/>
    </reaction>
</comment>
<keyword evidence="12" id="KW-1185">Reference proteome</keyword>
<dbReference type="Pfam" id="PF13639">
    <property type="entry name" value="zf-RING_2"/>
    <property type="match status" value="1"/>
</dbReference>
<gene>
    <name evidence="13" type="primary">LOC100898444</name>
</gene>
<evidence type="ECO:0000256" key="6">
    <source>
        <dbReference type="ARBA" id="ARBA00022771"/>
    </source>
</evidence>
<feature type="compositionally biased region" description="Polar residues" evidence="10">
    <location>
        <begin position="224"/>
        <end position="242"/>
    </location>
</feature>
<dbReference type="GeneID" id="100898444"/>
<dbReference type="Gene3D" id="3.30.40.10">
    <property type="entry name" value="Zinc/RING finger domain, C3HC4 (zinc finger)"/>
    <property type="match status" value="1"/>
</dbReference>
<evidence type="ECO:0000313" key="13">
    <source>
        <dbReference type="RefSeq" id="XP_003737570.2"/>
    </source>
</evidence>
<dbReference type="EC" id="2.3.2.27" evidence="3"/>
<dbReference type="GO" id="GO:0000209">
    <property type="term" value="P:protein polyubiquitination"/>
    <property type="evidence" value="ECO:0007669"/>
    <property type="project" value="UniProtKB-ARBA"/>
</dbReference>
<evidence type="ECO:0000313" key="12">
    <source>
        <dbReference type="Proteomes" id="UP000694867"/>
    </source>
</evidence>
<dbReference type="RefSeq" id="XP_003737570.2">
    <property type="nucleotide sequence ID" value="XM_003737522.2"/>
</dbReference>
<evidence type="ECO:0000256" key="8">
    <source>
        <dbReference type="ARBA" id="ARBA00022833"/>
    </source>
</evidence>
<sequence>MAEASGDLRNRSSPRFFCHKCNVEVEPERPDLTCPRCQGGFIEELEETEQQANADQDSWSDLVTHTLGRSPTPGFLINQLFSGIIDNGLNLGNYNLQAGPLLMQVHGNPGDYAWGRGGLDAVITHLLNQLEGTGQAPLAKDQIQAIPEVKISPEQVAANMQCSVCMEDFVKDEVTRRLVCGHHFHTPCIVPWLELHATCPICRLQLDQGGSSSSSSGSSSGSSAQRRPTPSTSVSGPSQSRPAYQEDECD</sequence>
<dbReference type="InterPro" id="IPR039525">
    <property type="entry name" value="RNF126-like_zinc-ribbon"/>
</dbReference>
<evidence type="ECO:0000259" key="11">
    <source>
        <dbReference type="PROSITE" id="PS50089"/>
    </source>
</evidence>
<name>A0AAJ6QMK7_9ACAR</name>
<evidence type="ECO:0000256" key="1">
    <source>
        <dbReference type="ARBA" id="ARBA00000900"/>
    </source>
</evidence>
<dbReference type="PANTHER" id="PTHR15710:SF243">
    <property type="entry name" value="E3 UBIQUITIN-PROTEIN LIGASE PRAJA-2 ISOFORM X1"/>
    <property type="match status" value="1"/>
</dbReference>
<evidence type="ECO:0000256" key="9">
    <source>
        <dbReference type="PROSITE-ProRule" id="PRU00175"/>
    </source>
</evidence>
<dbReference type="Pfam" id="PF14369">
    <property type="entry name" value="Zn_ribbon_19"/>
    <property type="match status" value="1"/>
</dbReference>
<keyword evidence="8" id="KW-0862">Zinc</keyword>
<dbReference type="AlphaFoldDB" id="A0AAJ6QMK7"/>
<organism evidence="12 13">
    <name type="scientific">Galendromus occidentalis</name>
    <name type="common">western predatory mite</name>
    <dbReference type="NCBI Taxonomy" id="34638"/>
    <lineage>
        <taxon>Eukaryota</taxon>
        <taxon>Metazoa</taxon>
        <taxon>Ecdysozoa</taxon>
        <taxon>Arthropoda</taxon>
        <taxon>Chelicerata</taxon>
        <taxon>Arachnida</taxon>
        <taxon>Acari</taxon>
        <taxon>Parasitiformes</taxon>
        <taxon>Mesostigmata</taxon>
        <taxon>Gamasina</taxon>
        <taxon>Phytoseioidea</taxon>
        <taxon>Phytoseiidae</taxon>
        <taxon>Typhlodrominae</taxon>
        <taxon>Galendromus</taxon>
    </lineage>
</organism>
<feature type="region of interest" description="Disordered" evidence="10">
    <location>
        <begin position="208"/>
        <end position="250"/>
    </location>
</feature>
<dbReference type="GO" id="GO:0005737">
    <property type="term" value="C:cytoplasm"/>
    <property type="evidence" value="ECO:0007669"/>
    <property type="project" value="TreeGrafter"/>
</dbReference>
<dbReference type="PANTHER" id="PTHR15710">
    <property type="entry name" value="E3 UBIQUITIN-PROTEIN LIGASE PRAJA"/>
    <property type="match status" value="1"/>
</dbReference>
<evidence type="ECO:0000256" key="4">
    <source>
        <dbReference type="ARBA" id="ARBA00022679"/>
    </source>
</evidence>
<dbReference type="GO" id="GO:0008270">
    <property type="term" value="F:zinc ion binding"/>
    <property type="evidence" value="ECO:0007669"/>
    <property type="project" value="UniProtKB-KW"/>
</dbReference>
<reference evidence="13" key="1">
    <citation type="submission" date="2025-08" db="UniProtKB">
        <authorList>
            <consortium name="RefSeq"/>
        </authorList>
    </citation>
    <scope>IDENTIFICATION</scope>
</reference>
<keyword evidence="7" id="KW-0833">Ubl conjugation pathway</keyword>
<dbReference type="FunFam" id="3.30.40.10:FF:000069">
    <property type="entry name" value="E3 ubiquitin-protein ligase RNF115"/>
    <property type="match status" value="1"/>
</dbReference>
<dbReference type="GO" id="GO:0061630">
    <property type="term" value="F:ubiquitin protein ligase activity"/>
    <property type="evidence" value="ECO:0007669"/>
    <property type="project" value="UniProtKB-EC"/>
</dbReference>
<feature type="compositionally biased region" description="Low complexity" evidence="10">
    <location>
        <begin position="209"/>
        <end position="223"/>
    </location>
</feature>
<evidence type="ECO:0000256" key="5">
    <source>
        <dbReference type="ARBA" id="ARBA00022723"/>
    </source>
</evidence>
<dbReference type="KEGG" id="goe:100898444"/>
<dbReference type="InterPro" id="IPR001841">
    <property type="entry name" value="Znf_RING"/>
</dbReference>
<proteinExistence type="predicted"/>
<protein>
    <recommendedName>
        <fullName evidence="3">RING-type E3 ubiquitin transferase</fullName>
        <ecNumber evidence="3">2.3.2.27</ecNumber>
    </recommendedName>
</protein>
<dbReference type="InterPro" id="IPR013083">
    <property type="entry name" value="Znf_RING/FYVE/PHD"/>
</dbReference>
<evidence type="ECO:0000256" key="10">
    <source>
        <dbReference type="SAM" id="MobiDB-lite"/>
    </source>
</evidence>
<evidence type="ECO:0000256" key="2">
    <source>
        <dbReference type="ARBA" id="ARBA00004906"/>
    </source>
</evidence>
<accession>A0AAJ6QMK7</accession>
<keyword evidence="6 9" id="KW-0863">Zinc-finger</keyword>
<keyword evidence="4" id="KW-0808">Transferase</keyword>
<evidence type="ECO:0000256" key="7">
    <source>
        <dbReference type="ARBA" id="ARBA00022786"/>
    </source>
</evidence>
<dbReference type="SUPFAM" id="SSF57850">
    <property type="entry name" value="RING/U-box"/>
    <property type="match status" value="1"/>
</dbReference>